<comment type="caution">
    <text evidence="3">The sequence shown here is derived from an EMBL/GenBank/DDBJ whole genome shotgun (WGS) entry which is preliminary data.</text>
</comment>
<dbReference type="PANTHER" id="PTHR31896">
    <property type="entry name" value="FAMILY REGULATORY PROTEIN, PUTATIVE (AFU_ORTHOLOGUE AFUA_3G14730)-RELATED"/>
    <property type="match status" value="1"/>
</dbReference>
<evidence type="ECO:0000259" key="2">
    <source>
        <dbReference type="Pfam" id="PF03016"/>
    </source>
</evidence>
<evidence type="ECO:0000313" key="3">
    <source>
        <dbReference type="EMBL" id="KAH0929153.1"/>
    </source>
</evidence>
<protein>
    <recommendedName>
        <fullName evidence="2">Exostosin GT47 domain-containing protein</fullName>
    </recommendedName>
</protein>
<proteinExistence type="predicted"/>
<keyword evidence="1" id="KW-0808">Transferase</keyword>
<keyword evidence="4" id="KW-1185">Reference proteome</keyword>
<dbReference type="Pfam" id="PF03016">
    <property type="entry name" value="Exostosin_GT47"/>
    <property type="match status" value="1"/>
</dbReference>
<feature type="domain" description="Exostosin GT47" evidence="2">
    <location>
        <begin position="431"/>
        <end position="502"/>
    </location>
</feature>
<dbReference type="InterPro" id="IPR023213">
    <property type="entry name" value="CAT-like_dom_sf"/>
</dbReference>
<name>A0ABQ8DK91_BRANA</name>
<sequence length="504" mass="56901">MTDVILVSSAMVRPENTNQSSRTKIHLTPYDLKLLNFAYPQRGLLFSKPDLETHIIPQLKASLSTALEIYFPFAGRLIKIDNPEDNTMSYYVDCDGSGAKFIHAKAELVSINDFLQPHDSVPNFTRCFFPANDFKSSDGISESLLLLQVTELIDGVFISFGYNHMVADGSSFWNFIHTWSTICLNGSSSHIHTLVLKDLFLEGIDYPIHIPVPETKIPQKCEIPSEERVFHFTKKNISDLKAKANEELASSDLKISSLQAVLAHLWLSIIKHSRLNREEESHIIVAADMRRRLNPPLDTACFGNVTHQAMATTRVGEMLDQGLGWAALQINEQVRSLTNENYKTFAETWVRNVRLPQPKISGGPKKADTYLVVTSSPWFEVYDNDFGWGKPIAVRAEPNNGFGVSLVVFRGVEEGSIDVHATIPLSICSGGYFFQKIRESQFRTLDPEEADLFFVHVSCHNMREEHRMIVQNYVDGLIAKYPYWNRTLGADHFFVTCHDVGARA</sequence>
<dbReference type="EMBL" id="JAGKQM010000004">
    <property type="protein sequence ID" value="KAH0929153.1"/>
    <property type="molecule type" value="Genomic_DNA"/>
</dbReference>
<dbReference type="InterPro" id="IPR051283">
    <property type="entry name" value="Sec_Metabolite_Acyltrans"/>
</dbReference>
<dbReference type="Gene3D" id="3.30.559.10">
    <property type="entry name" value="Chloramphenicol acetyltransferase-like domain"/>
    <property type="match status" value="2"/>
</dbReference>
<evidence type="ECO:0000256" key="1">
    <source>
        <dbReference type="ARBA" id="ARBA00022679"/>
    </source>
</evidence>
<organism evidence="3 4">
    <name type="scientific">Brassica napus</name>
    <name type="common">Rape</name>
    <dbReference type="NCBI Taxonomy" id="3708"/>
    <lineage>
        <taxon>Eukaryota</taxon>
        <taxon>Viridiplantae</taxon>
        <taxon>Streptophyta</taxon>
        <taxon>Embryophyta</taxon>
        <taxon>Tracheophyta</taxon>
        <taxon>Spermatophyta</taxon>
        <taxon>Magnoliopsida</taxon>
        <taxon>eudicotyledons</taxon>
        <taxon>Gunneridae</taxon>
        <taxon>Pentapetalae</taxon>
        <taxon>rosids</taxon>
        <taxon>malvids</taxon>
        <taxon>Brassicales</taxon>
        <taxon>Brassicaceae</taxon>
        <taxon>Brassiceae</taxon>
        <taxon>Brassica</taxon>
    </lineage>
</organism>
<dbReference type="Pfam" id="PF02458">
    <property type="entry name" value="Transferase"/>
    <property type="match status" value="1"/>
</dbReference>
<dbReference type="PANTHER" id="PTHR31896:SF31">
    <property type="entry name" value="HXXXD-TYPE ACYL-TRANSFERASE FAMILY PROTEIN"/>
    <property type="match status" value="1"/>
</dbReference>
<gene>
    <name evidence="3" type="ORF">HID58_014880</name>
</gene>
<dbReference type="InterPro" id="IPR040911">
    <property type="entry name" value="Exostosin_GT47"/>
</dbReference>
<dbReference type="Proteomes" id="UP000824890">
    <property type="component" value="Unassembled WGS sequence"/>
</dbReference>
<reference evidence="3 4" key="1">
    <citation type="submission" date="2021-05" db="EMBL/GenBank/DDBJ databases">
        <title>Genome Assembly of Synthetic Allotetraploid Brassica napus Reveals Homoeologous Exchanges between Subgenomes.</title>
        <authorList>
            <person name="Davis J.T."/>
        </authorList>
    </citation>
    <scope>NUCLEOTIDE SEQUENCE [LARGE SCALE GENOMIC DNA]</scope>
    <source>
        <strain evidence="4">cv. Da-Ae</strain>
        <tissue evidence="3">Seedling</tissue>
    </source>
</reference>
<accession>A0ABQ8DK91</accession>
<evidence type="ECO:0000313" key="4">
    <source>
        <dbReference type="Proteomes" id="UP000824890"/>
    </source>
</evidence>